<evidence type="ECO:0000313" key="3">
    <source>
        <dbReference type="EMBL" id="TBE69435.1"/>
    </source>
</evidence>
<dbReference type="SUPFAM" id="SSF50249">
    <property type="entry name" value="Nucleic acid-binding proteins"/>
    <property type="match status" value="1"/>
</dbReference>
<dbReference type="GO" id="GO:0016874">
    <property type="term" value="F:ligase activity"/>
    <property type="evidence" value="ECO:0007669"/>
    <property type="project" value="UniProtKB-KW"/>
</dbReference>
<evidence type="ECO:0000313" key="4">
    <source>
        <dbReference type="Proteomes" id="UP000291302"/>
    </source>
</evidence>
<evidence type="ECO:0000256" key="1">
    <source>
        <dbReference type="ARBA" id="ARBA00012727"/>
    </source>
</evidence>
<accession>A0ABY1XPK4</accession>
<dbReference type="CDD" id="cd07971">
    <property type="entry name" value="OBF_DNA_ligase_LigD"/>
    <property type="match status" value="1"/>
</dbReference>
<gene>
    <name evidence="3" type="ORF">ELH03_00910</name>
</gene>
<proteinExistence type="predicted"/>
<reference evidence="3 4" key="1">
    <citation type="submission" date="2019-02" db="EMBL/GenBank/DDBJ databases">
        <title>The genomic architecture of introgression among sibling species of bacteria.</title>
        <authorList>
            <person name="Cavassim M.I.A."/>
            <person name="Moeskjaer S."/>
            <person name="Moslemi C."/>
            <person name="Fields B."/>
            <person name="Bachmann A."/>
            <person name="Vilhjalmsson B."/>
            <person name="Schierup M.H."/>
            <person name="Young J.P.W."/>
            <person name="Andersen S.U."/>
        </authorList>
    </citation>
    <scope>NUCLEOTIDE SEQUENCE [LARGE SCALE GENOMIC DNA]</scope>
    <source>
        <strain evidence="3 4">SM51</strain>
    </source>
</reference>
<keyword evidence="4" id="KW-1185">Reference proteome</keyword>
<sequence>MCFRFAGKGSALVYVGGVGTGFNDRSAAELREQMDKLIIAKPSVDTGRKRNAVFVRPELVAEIQYGGWTHDAKLRHASYKGLRDAADNPAVYQIE</sequence>
<feature type="domain" description="DNA ligase ATP-dependent C-terminal" evidence="2">
    <location>
        <begin position="9"/>
        <end position="84"/>
    </location>
</feature>
<dbReference type="EMBL" id="SILG01000001">
    <property type="protein sequence ID" value="TBE69435.1"/>
    <property type="molecule type" value="Genomic_DNA"/>
</dbReference>
<evidence type="ECO:0000259" key="2">
    <source>
        <dbReference type="Pfam" id="PF04679"/>
    </source>
</evidence>
<dbReference type="Gene3D" id="2.40.50.140">
    <property type="entry name" value="Nucleic acid-binding proteins"/>
    <property type="match status" value="1"/>
</dbReference>
<dbReference type="Proteomes" id="UP000291302">
    <property type="component" value="Unassembled WGS sequence"/>
</dbReference>
<comment type="caution">
    <text evidence="3">The sequence shown here is derived from an EMBL/GenBank/DDBJ whole genome shotgun (WGS) entry which is preliminary data.</text>
</comment>
<name>A0ABY1XPK4_9HYPH</name>
<dbReference type="InterPro" id="IPR012309">
    <property type="entry name" value="DNA_ligase_ATP-dep_C"/>
</dbReference>
<dbReference type="Pfam" id="PF04679">
    <property type="entry name" value="DNA_ligase_A_C"/>
    <property type="match status" value="1"/>
</dbReference>
<organism evidence="3 4">
    <name type="scientific">Rhizobium beringeri</name>
    <dbReference type="NCBI Taxonomy" id="3019934"/>
    <lineage>
        <taxon>Bacteria</taxon>
        <taxon>Pseudomonadati</taxon>
        <taxon>Pseudomonadota</taxon>
        <taxon>Alphaproteobacteria</taxon>
        <taxon>Hyphomicrobiales</taxon>
        <taxon>Rhizobiaceae</taxon>
        <taxon>Rhizobium/Agrobacterium group</taxon>
        <taxon>Rhizobium</taxon>
    </lineage>
</organism>
<dbReference type="InterPro" id="IPR012340">
    <property type="entry name" value="NA-bd_OB-fold"/>
</dbReference>
<dbReference type="EC" id="6.5.1.1" evidence="1"/>
<keyword evidence="3" id="KW-0436">Ligase</keyword>
<protein>
    <recommendedName>
        <fullName evidence="1">DNA ligase (ATP)</fullName>
        <ecNumber evidence="1">6.5.1.1</ecNumber>
    </recommendedName>
</protein>